<evidence type="ECO:0000313" key="3">
    <source>
        <dbReference type="Proteomes" id="UP000538507"/>
    </source>
</evidence>
<name>A0AAE2SXC6_RHILE</name>
<reference evidence="2 3" key="1">
    <citation type="submission" date="2020-08" db="EMBL/GenBank/DDBJ databases">
        <title>Genomic Encyclopedia of Type Strains, Phase IV (KMG-V): Genome sequencing to study the core and pangenomes of soil and plant-associated prokaryotes.</title>
        <authorList>
            <person name="Whitman W."/>
        </authorList>
    </citation>
    <scope>NUCLEOTIDE SEQUENCE [LARGE SCALE GENOMIC DNA]</scope>
    <source>
        <strain evidence="2 3">SEMIA 415</strain>
    </source>
</reference>
<dbReference type="EMBL" id="JACIGO010000002">
    <property type="protein sequence ID" value="MBB4290608.1"/>
    <property type="molecule type" value="Genomic_DNA"/>
</dbReference>
<gene>
    <name evidence="2" type="ORF">GGE16_002648</name>
</gene>
<feature type="region of interest" description="Disordered" evidence="1">
    <location>
        <begin position="1"/>
        <end position="29"/>
    </location>
</feature>
<comment type="caution">
    <text evidence="2">The sequence shown here is derived from an EMBL/GenBank/DDBJ whole genome shotgun (WGS) entry which is preliminary data.</text>
</comment>
<dbReference type="AlphaFoldDB" id="A0AAE2SXC6"/>
<accession>A0AAE2SXC6</accession>
<dbReference type="Proteomes" id="UP000538507">
    <property type="component" value="Unassembled WGS sequence"/>
</dbReference>
<sequence length="59" mass="6315">MFERANTKAGGAGRTVKLPGKTAQHSDARPVDIARELRAKSELGLREAQLARAEAKLDG</sequence>
<organism evidence="2 3">
    <name type="scientific">Rhizobium leguminosarum</name>
    <dbReference type="NCBI Taxonomy" id="384"/>
    <lineage>
        <taxon>Bacteria</taxon>
        <taxon>Pseudomonadati</taxon>
        <taxon>Pseudomonadota</taxon>
        <taxon>Alphaproteobacteria</taxon>
        <taxon>Hyphomicrobiales</taxon>
        <taxon>Rhizobiaceae</taxon>
        <taxon>Rhizobium/Agrobacterium group</taxon>
        <taxon>Rhizobium</taxon>
    </lineage>
</organism>
<proteinExistence type="predicted"/>
<evidence type="ECO:0000256" key="1">
    <source>
        <dbReference type="SAM" id="MobiDB-lite"/>
    </source>
</evidence>
<protein>
    <submittedName>
        <fullName evidence="2">Uncharacterized protein</fullName>
    </submittedName>
</protein>
<evidence type="ECO:0000313" key="2">
    <source>
        <dbReference type="EMBL" id="MBB4290608.1"/>
    </source>
</evidence>